<evidence type="ECO:0000313" key="1">
    <source>
        <dbReference type="EMBL" id="KAF5201383.1"/>
    </source>
</evidence>
<gene>
    <name evidence="1" type="ORF">FRX31_009034</name>
</gene>
<protein>
    <submittedName>
        <fullName evidence="1">Uncharacterized protein</fullName>
    </submittedName>
</protein>
<name>A0A7J6WWG6_THATH</name>
<dbReference type="AlphaFoldDB" id="A0A7J6WWG6"/>
<comment type="caution">
    <text evidence="1">The sequence shown here is derived from an EMBL/GenBank/DDBJ whole genome shotgun (WGS) entry which is preliminary data.</text>
</comment>
<keyword evidence="2" id="KW-1185">Reference proteome</keyword>
<dbReference type="Proteomes" id="UP000554482">
    <property type="component" value="Unassembled WGS sequence"/>
</dbReference>
<proteinExistence type="predicted"/>
<reference evidence="1 2" key="1">
    <citation type="submission" date="2020-06" db="EMBL/GenBank/DDBJ databases">
        <title>Transcriptomic and genomic resources for Thalictrum thalictroides and T. hernandezii: Facilitating candidate gene discovery in an emerging model plant lineage.</title>
        <authorList>
            <person name="Arias T."/>
            <person name="Riano-Pachon D.M."/>
            <person name="Di Stilio V.S."/>
        </authorList>
    </citation>
    <scope>NUCLEOTIDE SEQUENCE [LARGE SCALE GENOMIC DNA]</scope>
    <source>
        <strain evidence="2">cv. WT478/WT964</strain>
        <tissue evidence="1">Leaves</tissue>
    </source>
</reference>
<dbReference type="EMBL" id="JABWDY010009506">
    <property type="protein sequence ID" value="KAF5201383.1"/>
    <property type="molecule type" value="Genomic_DNA"/>
</dbReference>
<accession>A0A7J6WWG6</accession>
<organism evidence="1 2">
    <name type="scientific">Thalictrum thalictroides</name>
    <name type="common">Rue-anemone</name>
    <name type="synonym">Anemone thalictroides</name>
    <dbReference type="NCBI Taxonomy" id="46969"/>
    <lineage>
        <taxon>Eukaryota</taxon>
        <taxon>Viridiplantae</taxon>
        <taxon>Streptophyta</taxon>
        <taxon>Embryophyta</taxon>
        <taxon>Tracheophyta</taxon>
        <taxon>Spermatophyta</taxon>
        <taxon>Magnoliopsida</taxon>
        <taxon>Ranunculales</taxon>
        <taxon>Ranunculaceae</taxon>
        <taxon>Thalictroideae</taxon>
        <taxon>Thalictrum</taxon>
    </lineage>
</organism>
<sequence length="108" mass="12177">MGSTPRGTAFRFPEKWGSILGTVLGNEIQKSGGGDSLHYASQQVRIDRDGINWDLGLDLCWIWEEMKNREVHKVGSKIGFLRMVIDFRLQRCVVKDNTKGKGGIQGRK</sequence>
<evidence type="ECO:0000313" key="2">
    <source>
        <dbReference type="Proteomes" id="UP000554482"/>
    </source>
</evidence>